<dbReference type="Proteomes" id="UP001159405">
    <property type="component" value="Unassembled WGS sequence"/>
</dbReference>
<evidence type="ECO:0000313" key="1">
    <source>
        <dbReference type="EMBL" id="CAH3164146.1"/>
    </source>
</evidence>
<organism evidence="1 2">
    <name type="scientific">Porites lobata</name>
    <dbReference type="NCBI Taxonomy" id="104759"/>
    <lineage>
        <taxon>Eukaryota</taxon>
        <taxon>Metazoa</taxon>
        <taxon>Cnidaria</taxon>
        <taxon>Anthozoa</taxon>
        <taxon>Hexacorallia</taxon>
        <taxon>Scleractinia</taxon>
        <taxon>Fungiina</taxon>
        <taxon>Poritidae</taxon>
        <taxon>Porites</taxon>
    </lineage>
</organism>
<feature type="non-terminal residue" evidence="1">
    <location>
        <position position="1"/>
    </location>
</feature>
<sequence>GYLPGWTEEVFLIDRAVPGPVATYKIKEWDGTPVKGTFYDQDNWHVGVAGVYLPGPPNTVSHGVTSHPVTSTPTAPVAPLTEHRQSNLFRGSENQRLARLYARAMKEDDSTATQDITVTMEDADMPEATTGVVFMKKVVRWMEQDKLTKLYAGYVFGSAEVNYDLHFEWKDEAGVPTLWILNEKLNLSYNKPRPYLGFNRVVAQQMGWLVRKEDRSYVTGPNLLMFPHVKKTKSPKFAADADRNQLFTFSNYVHVNGGMVYLSMAMDWQFVNLDEAYAQATTHPATRPVHLYCNVGESSIVGTQITNFLRDLPYKDQPIRWEPEHVQYHRVRGDTLEILEVEVAETNGHDPTKEFPNNTASSFKVRLPVPLTLSGGGWKVGLAVISSPDAALEFSRLTTAVNPRVLKVGCKLADSLTDVAPVHHQTTMQIKDILHDPGVVDGVSLMKVIIRKSQFYEMKEAQAKSKRLYDRFRVTYEWDGEDLRILAKDLNDVALTTGMAFVEWHVHVSMAKLMGWLVETKKDTYALGPNLHYELLYKLQQRGNYYKDVKNTELNNHDLWKIEGGLLQLSQCLNWRFTNLNVAFREVVGDPSRTFLVYSDLVDSNIVGGQQHALVREVEYRRQGQGVAYFEPLHIQWLPCRREYMDLVEVEIAESDGGLVQFGAGRTLITFVFQRDV</sequence>
<accession>A0ABN8QGN6</accession>
<protein>
    <submittedName>
        <fullName evidence="1">Uncharacterized protein</fullName>
    </submittedName>
</protein>
<proteinExistence type="predicted"/>
<name>A0ABN8QGN6_9CNID</name>
<evidence type="ECO:0000313" key="2">
    <source>
        <dbReference type="Proteomes" id="UP001159405"/>
    </source>
</evidence>
<reference evidence="1 2" key="1">
    <citation type="submission" date="2022-05" db="EMBL/GenBank/DDBJ databases">
        <authorList>
            <consortium name="Genoscope - CEA"/>
            <person name="William W."/>
        </authorList>
    </citation>
    <scope>NUCLEOTIDE SEQUENCE [LARGE SCALE GENOMIC DNA]</scope>
</reference>
<keyword evidence="2" id="KW-1185">Reference proteome</keyword>
<gene>
    <name evidence="1" type="ORF">PLOB_00006142</name>
</gene>
<dbReference type="EMBL" id="CALNXK010000128">
    <property type="protein sequence ID" value="CAH3164146.1"/>
    <property type="molecule type" value="Genomic_DNA"/>
</dbReference>
<comment type="caution">
    <text evidence="1">The sequence shown here is derived from an EMBL/GenBank/DDBJ whole genome shotgun (WGS) entry which is preliminary data.</text>
</comment>